<dbReference type="Proteomes" id="UP000030428">
    <property type="component" value="Unassembled WGS sequence"/>
</dbReference>
<evidence type="ECO:0000313" key="2">
    <source>
        <dbReference type="Proteomes" id="UP000030428"/>
    </source>
</evidence>
<protein>
    <submittedName>
        <fullName evidence="1">Uncharacterized protein</fullName>
    </submittedName>
</protein>
<dbReference type="AlphaFoldDB" id="A0A0A6PFE2"/>
<evidence type="ECO:0000313" key="1">
    <source>
        <dbReference type="EMBL" id="KHD09438.1"/>
    </source>
</evidence>
<organism evidence="1 2">
    <name type="scientific">Candidatus Thiomargarita nelsonii</name>
    <dbReference type="NCBI Taxonomy" id="1003181"/>
    <lineage>
        <taxon>Bacteria</taxon>
        <taxon>Pseudomonadati</taxon>
        <taxon>Pseudomonadota</taxon>
        <taxon>Gammaproteobacteria</taxon>
        <taxon>Thiotrichales</taxon>
        <taxon>Thiotrichaceae</taxon>
        <taxon>Thiomargarita</taxon>
    </lineage>
</organism>
<accession>A0A0A6PFE2</accession>
<name>A0A0A6PFE2_9GAMM</name>
<proteinExistence type="predicted"/>
<sequence>MQRDLSDDLKQVIFSRLGSSAQLEDWDKASDAELYYELVNGDSSMIHTFKKVVQGREISGGEAFWAVADMADIAFTAVTLGAGALVTSTVKLGAKKVAKSALKQRAKKRLKQNAGKAVAKNASETLLVSFAKKEIFSKMQRLSSSKLRENLSTFNITPTLQFLFKKMNVNRTTLKRINKKWDARLFMHAKRCQSLGASRSQKAHFRCLSVF</sequence>
<comment type="caution">
    <text evidence="1">The sequence shown here is derived from an EMBL/GenBank/DDBJ whole genome shotgun (WGS) entry which is preliminary data.</text>
</comment>
<keyword evidence="2" id="KW-1185">Reference proteome</keyword>
<dbReference type="EMBL" id="JSZA02000024">
    <property type="protein sequence ID" value="KHD09438.1"/>
    <property type="molecule type" value="Genomic_DNA"/>
</dbReference>
<gene>
    <name evidence="1" type="ORF">PN36_08210</name>
</gene>
<reference evidence="1 2" key="1">
    <citation type="journal article" date="2016" name="Front. Microbiol.">
        <title>Single-Cell (Meta-)Genomics of a Dimorphic Candidatus Thiomargarita nelsonii Reveals Genomic Plasticity.</title>
        <authorList>
            <person name="Flood B.E."/>
            <person name="Fliss P."/>
            <person name="Jones D.S."/>
            <person name="Dick G.J."/>
            <person name="Jain S."/>
            <person name="Kaster A.K."/>
            <person name="Winkel M."/>
            <person name="Mussmann M."/>
            <person name="Bailey J."/>
        </authorList>
    </citation>
    <scope>NUCLEOTIDE SEQUENCE [LARGE SCALE GENOMIC DNA]</scope>
    <source>
        <strain evidence="1">Hydrate Ridge</strain>
    </source>
</reference>